<gene>
    <name evidence="1" type="ORF">METZ01_LOCUS472503</name>
</gene>
<sequence length="47" mass="5216">NPVSITDLHATIARLMGISGRYNVEVERRPFYITKDGRGRAVSDVIA</sequence>
<dbReference type="AlphaFoldDB" id="A0A383BIE8"/>
<evidence type="ECO:0000313" key="1">
    <source>
        <dbReference type="EMBL" id="SVE19649.1"/>
    </source>
</evidence>
<dbReference type="EMBL" id="UINC01200663">
    <property type="protein sequence ID" value="SVE19649.1"/>
    <property type="molecule type" value="Genomic_DNA"/>
</dbReference>
<organism evidence="1">
    <name type="scientific">marine metagenome</name>
    <dbReference type="NCBI Taxonomy" id="408172"/>
    <lineage>
        <taxon>unclassified sequences</taxon>
        <taxon>metagenomes</taxon>
        <taxon>ecological metagenomes</taxon>
    </lineage>
</organism>
<protein>
    <submittedName>
        <fullName evidence="1">Uncharacterized protein</fullName>
    </submittedName>
</protein>
<name>A0A383BIE8_9ZZZZ</name>
<accession>A0A383BIE8</accession>
<feature type="non-terminal residue" evidence="1">
    <location>
        <position position="1"/>
    </location>
</feature>
<reference evidence="1" key="1">
    <citation type="submission" date="2018-05" db="EMBL/GenBank/DDBJ databases">
        <authorList>
            <person name="Lanie J.A."/>
            <person name="Ng W.-L."/>
            <person name="Kazmierczak K.M."/>
            <person name="Andrzejewski T.M."/>
            <person name="Davidsen T.M."/>
            <person name="Wayne K.J."/>
            <person name="Tettelin H."/>
            <person name="Glass J.I."/>
            <person name="Rusch D."/>
            <person name="Podicherti R."/>
            <person name="Tsui H.-C.T."/>
            <person name="Winkler M.E."/>
        </authorList>
    </citation>
    <scope>NUCLEOTIDE SEQUENCE</scope>
</reference>
<proteinExistence type="predicted"/>